<dbReference type="Proteomes" id="UP000324800">
    <property type="component" value="Unassembled WGS sequence"/>
</dbReference>
<protein>
    <submittedName>
        <fullName evidence="1">Uncharacterized protein</fullName>
    </submittedName>
</protein>
<proteinExistence type="predicted"/>
<dbReference type="AlphaFoldDB" id="A0A5J4WIT0"/>
<organism evidence="1 2">
    <name type="scientific">Streblomastix strix</name>
    <dbReference type="NCBI Taxonomy" id="222440"/>
    <lineage>
        <taxon>Eukaryota</taxon>
        <taxon>Metamonada</taxon>
        <taxon>Preaxostyla</taxon>
        <taxon>Oxymonadida</taxon>
        <taxon>Streblomastigidae</taxon>
        <taxon>Streblomastix</taxon>
    </lineage>
</organism>
<name>A0A5J4WIT0_9EUKA</name>
<comment type="caution">
    <text evidence="1">The sequence shown here is derived from an EMBL/GenBank/DDBJ whole genome shotgun (WGS) entry which is preliminary data.</text>
</comment>
<evidence type="ECO:0000313" key="2">
    <source>
        <dbReference type="Proteomes" id="UP000324800"/>
    </source>
</evidence>
<dbReference type="EMBL" id="SNRW01001835">
    <property type="protein sequence ID" value="KAA6394840.1"/>
    <property type="molecule type" value="Genomic_DNA"/>
</dbReference>
<gene>
    <name evidence="1" type="ORF">EZS28_009632</name>
</gene>
<sequence length="245" mass="27892">MGLSEAGNSLSQSFDLYQRMKYESDIDSLTLKDKISMKIQTFHCKITAHALDMAQAYGPQHHPQDISYVFFHGILYDEFESALARKIEEHEAIGNRILERQTIHNALMDHEVGLIRREVNVIMGCLKRKNHNKTFNANDVIHKAFDLLFEAHEANLFQLPFNDQVVHDVLMNQSLDTERRGGLTVPETQNGLFLANLRFAGLQTHTLLGLLADLKVCIDYEACIEYTSSLVAQILQGTNLVLFIF</sequence>
<accession>A0A5J4WIT0</accession>
<reference evidence="1 2" key="1">
    <citation type="submission" date="2019-03" db="EMBL/GenBank/DDBJ databases">
        <title>Single cell metagenomics reveals metabolic interactions within the superorganism composed of flagellate Streblomastix strix and complex community of Bacteroidetes bacteria on its surface.</title>
        <authorList>
            <person name="Treitli S.C."/>
            <person name="Kolisko M."/>
            <person name="Husnik F."/>
            <person name="Keeling P."/>
            <person name="Hampl V."/>
        </authorList>
    </citation>
    <scope>NUCLEOTIDE SEQUENCE [LARGE SCALE GENOMIC DNA]</scope>
    <source>
        <strain evidence="1">ST1C</strain>
    </source>
</reference>
<evidence type="ECO:0000313" key="1">
    <source>
        <dbReference type="EMBL" id="KAA6394840.1"/>
    </source>
</evidence>